<protein>
    <submittedName>
        <fullName evidence="4">M6 family metalloprotease domain-containing protein</fullName>
    </submittedName>
</protein>
<feature type="signal peptide" evidence="2">
    <location>
        <begin position="1"/>
        <end position="20"/>
    </location>
</feature>
<keyword evidence="4" id="KW-0482">Metalloprotease</keyword>
<keyword evidence="5" id="KW-1185">Reference proteome</keyword>
<proteinExistence type="predicted"/>
<dbReference type="RefSeq" id="WP_172343549.1">
    <property type="nucleotide sequence ID" value="NZ_CATJFF010000096.1"/>
</dbReference>
<evidence type="ECO:0000259" key="3">
    <source>
        <dbReference type="Pfam" id="PF05547"/>
    </source>
</evidence>
<sequence>MKRQLILFLFVTGVSLSLHAIPAKPGKTTVRQADGTYVTVVLHGDEHSHFTTTDDGYTLIFNGGSWQYATLKDGSLVASGITAHDAAERTGKETTFLSGHKKMLRAEPTAAQQEEAKRSRSLWKAPAGGTAPARATRYDYNNFRGLVILVEWNDLGFTRTDAKEFFSSMMNDKGYGGYYTQGTPRQWVECTGSVHDYFSDNSAGMFQPTFDVVGPVRINRSCTYPAGTSNGWQCAVDAINAANPLVDYSKYDADGDGVVDMFYIIYAGYGSNVSGNNGDYIWPYASQYAYPYQRYDGVRMGRYACSTELCDSEVRGGKTLDGIGTICHEFSHVLGLPDLYDTDYEENGQSNDPGVWSIMAGGGYNNSSRTPTGYGAYERYAIGFMQPELIKEKGGTYTLGAMNETNSAYRINSAVDKEYFLLENRQRTRWDEYLPGNGMLVFRVDSTNASIWTSNKVNCYPTHNYYEMVRANPRTTGNVITESGYDPFPGLGNITELNSEMIEQFKSWSGEAVPLSLSNISEKNGIISFSVGGSEIDRKIEDFENMALTQEDATGVKGVFCNWDMVKTRVVETTDKHGTGKKALSIVRGGSLTSSVIEKGISNIEFDFWNASPVQSIIRCYSSTDGGNTWTLMKNIDGLTQINVTAGKNIHTKYVANLPAGSMFRIQQDSGLPTVINYIDDISMIFNGNTATGIGEIKAENGADTVEETAYNLSGQRVSACSKGILIVKKRTADGRVITRKVVRR</sequence>
<feature type="region of interest" description="Disordered" evidence="1">
    <location>
        <begin position="110"/>
        <end position="131"/>
    </location>
</feature>
<reference evidence="4 5" key="1">
    <citation type="submission" date="2020-05" db="EMBL/GenBank/DDBJ databases">
        <title>Distinct polysaccharide utilization as determinants for interspecies competition between intestinal Prevotella spp.</title>
        <authorList>
            <person name="Galvez E.J.C."/>
            <person name="Iljazovic A."/>
            <person name="Strowig T."/>
        </authorList>
    </citation>
    <scope>NUCLEOTIDE SEQUENCE [LARGE SCALE GENOMIC DNA]</scope>
    <source>
        <strain evidence="4 5">PCHR</strain>
    </source>
</reference>
<keyword evidence="2" id="KW-0732">Signal</keyword>
<dbReference type="Proteomes" id="UP000820977">
    <property type="component" value="Unassembled WGS sequence"/>
</dbReference>
<dbReference type="NCBIfam" id="TIGR03296">
    <property type="entry name" value="M6dom_TIGR03296"/>
    <property type="match status" value="1"/>
</dbReference>
<dbReference type="PANTHER" id="PTHR41775:SF1">
    <property type="entry name" value="PEPTIDASE M6-LIKE DOMAIN-CONTAINING PROTEIN"/>
    <property type="match status" value="1"/>
</dbReference>
<evidence type="ECO:0000313" key="4">
    <source>
        <dbReference type="EMBL" id="NPE24020.1"/>
    </source>
</evidence>
<gene>
    <name evidence="4" type="ORF">HPS54_00565</name>
</gene>
<dbReference type="GO" id="GO:0008237">
    <property type="term" value="F:metallopeptidase activity"/>
    <property type="evidence" value="ECO:0007669"/>
    <property type="project" value="UniProtKB-KW"/>
</dbReference>
<feature type="domain" description="Peptidase M6-like" evidence="3">
    <location>
        <begin position="172"/>
        <end position="376"/>
    </location>
</feature>
<keyword evidence="4" id="KW-0456">Lyase</keyword>
<dbReference type="PANTHER" id="PTHR41775">
    <property type="entry name" value="SECRETED PROTEIN-RELATED"/>
    <property type="match status" value="1"/>
</dbReference>
<dbReference type="SUPFAM" id="SSF55486">
    <property type="entry name" value="Metalloproteases ('zincins'), catalytic domain"/>
    <property type="match status" value="1"/>
</dbReference>
<evidence type="ECO:0000256" key="2">
    <source>
        <dbReference type="SAM" id="SignalP"/>
    </source>
</evidence>
<keyword evidence="4" id="KW-0645">Protease</keyword>
<evidence type="ECO:0000313" key="5">
    <source>
        <dbReference type="Proteomes" id="UP000820977"/>
    </source>
</evidence>
<dbReference type="InterPro" id="IPR008757">
    <property type="entry name" value="Peptidase_M6-like_domain"/>
</dbReference>
<accession>A0ABX2B211</accession>
<comment type="caution">
    <text evidence="4">The sequence shown here is derived from an EMBL/GenBank/DDBJ whole genome shotgun (WGS) entry which is preliminary data.</text>
</comment>
<name>A0ABX2B211_9BACT</name>
<dbReference type="GO" id="GO:0016829">
    <property type="term" value="F:lyase activity"/>
    <property type="evidence" value="ECO:0007669"/>
    <property type="project" value="UniProtKB-KW"/>
</dbReference>
<dbReference type="Pfam" id="PF05547">
    <property type="entry name" value="Peptidase_M6"/>
    <property type="match status" value="1"/>
</dbReference>
<evidence type="ECO:0000256" key="1">
    <source>
        <dbReference type="SAM" id="MobiDB-lite"/>
    </source>
</evidence>
<feature type="chain" id="PRO_5046522043" evidence="2">
    <location>
        <begin position="21"/>
        <end position="745"/>
    </location>
</feature>
<keyword evidence="4" id="KW-0378">Hydrolase</keyword>
<dbReference type="EMBL" id="JABKKJ010000001">
    <property type="protein sequence ID" value="NPE24020.1"/>
    <property type="molecule type" value="Genomic_DNA"/>
</dbReference>
<organism evidence="4 5">
    <name type="scientific">Xylanibacter caecicola</name>
    <dbReference type="NCBI Taxonomy" id="2736294"/>
    <lineage>
        <taxon>Bacteria</taxon>
        <taxon>Pseudomonadati</taxon>
        <taxon>Bacteroidota</taxon>
        <taxon>Bacteroidia</taxon>
        <taxon>Bacteroidales</taxon>
        <taxon>Prevotellaceae</taxon>
        <taxon>Xylanibacter</taxon>
    </lineage>
</organism>